<protein>
    <submittedName>
        <fullName evidence="1">Uncharacterized protein</fullName>
    </submittedName>
</protein>
<keyword evidence="2" id="KW-1185">Reference proteome</keyword>
<dbReference type="EMBL" id="CM029038">
    <property type="protein sequence ID" value="KAG2650973.1"/>
    <property type="molecule type" value="Genomic_DNA"/>
</dbReference>
<accession>A0A8T0X134</accession>
<comment type="caution">
    <text evidence="1">The sequence shown here is derived from an EMBL/GenBank/DDBJ whole genome shotgun (WGS) entry which is preliminary data.</text>
</comment>
<sequence>MATHTIIKTSIPEFLKDHVGIPLENQPSMCCLGTMGATDPLDFINLETHKIPFKQGNLDPSKWSGTFSSWPILEPRWRDWYNRVCKAHSGFWES</sequence>
<evidence type="ECO:0000313" key="2">
    <source>
        <dbReference type="Proteomes" id="UP000823388"/>
    </source>
</evidence>
<dbReference type="AlphaFoldDB" id="A0A8T0X134"/>
<reference evidence="1" key="1">
    <citation type="submission" date="2020-05" db="EMBL/GenBank/DDBJ databases">
        <title>WGS assembly of Panicum virgatum.</title>
        <authorList>
            <person name="Lovell J.T."/>
            <person name="Jenkins J."/>
            <person name="Shu S."/>
            <person name="Juenger T.E."/>
            <person name="Schmutz J."/>
        </authorList>
    </citation>
    <scope>NUCLEOTIDE SEQUENCE</scope>
    <source>
        <strain evidence="1">AP13</strain>
    </source>
</reference>
<evidence type="ECO:0000313" key="1">
    <source>
        <dbReference type="EMBL" id="KAG2650973.1"/>
    </source>
</evidence>
<dbReference type="Proteomes" id="UP000823388">
    <property type="component" value="Chromosome 1N"/>
</dbReference>
<name>A0A8T0X134_PANVG</name>
<gene>
    <name evidence="1" type="ORF">PVAP13_1NG215847</name>
</gene>
<organism evidence="1 2">
    <name type="scientific">Panicum virgatum</name>
    <name type="common">Blackwell switchgrass</name>
    <dbReference type="NCBI Taxonomy" id="38727"/>
    <lineage>
        <taxon>Eukaryota</taxon>
        <taxon>Viridiplantae</taxon>
        <taxon>Streptophyta</taxon>
        <taxon>Embryophyta</taxon>
        <taxon>Tracheophyta</taxon>
        <taxon>Spermatophyta</taxon>
        <taxon>Magnoliopsida</taxon>
        <taxon>Liliopsida</taxon>
        <taxon>Poales</taxon>
        <taxon>Poaceae</taxon>
        <taxon>PACMAD clade</taxon>
        <taxon>Panicoideae</taxon>
        <taxon>Panicodae</taxon>
        <taxon>Paniceae</taxon>
        <taxon>Panicinae</taxon>
        <taxon>Panicum</taxon>
        <taxon>Panicum sect. Hiantes</taxon>
    </lineage>
</organism>
<proteinExistence type="predicted"/>